<sequence>MKKLLILGASGLIGKALAEQVREDFKIYATYHSAVNRTVSERDIQLDVGDPGAAGSLISSIRPDITVSCLRGDFSAQLKFHQELAEAMKDGNSMLYYFSTANVFDGDFSKHHNENDMPQSQTDYGRFKIRCESMLQGVLGERAAIIRIPAIWGKKSQRLSHLKDALQKKEGMEAYTNLACNHLTDVQLARAVSYMMENRLKGIFHLGTKDMLSQFAFAARLAERLPGNQESIRPVIFEDEHNSYHFGLESIRQEIPPHLVFSHDDMIEELLK</sequence>
<evidence type="ECO:0000313" key="3">
    <source>
        <dbReference type="Proteomes" id="UP000323732"/>
    </source>
</evidence>
<feature type="domain" description="RmlD-like substrate binding" evidence="1">
    <location>
        <begin position="3"/>
        <end position="236"/>
    </location>
</feature>
<protein>
    <submittedName>
        <fullName evidence="2">Sugar nucleotide-binding protein</fullName>
    </submittedName>
</protein>
<organism evidence="2 3">
    <name type="scientific">Bacillus infantis</name>
    <dbReference type="NCBI Taxonomy" id="324767"/>
    <lineage>
        <taxon>Bacteria</taxon>
        <taxon>Bacillati</taxon>
        <taxon>Bacillota</taxon>
        <taxon>Bacilli</taxon>
        <taxon>Bacillales</taxon>
        <taxon>Bacillaceae</taxon>
        <taxon>Bacillus</taxon>
    </lineage>
</organism>
<accession>A0A5D4SFE8</accession>
<dbReference type="EMBL" id="VTES01000005">
    <property type="protein sequence ID" value="TYS62225.1"/>
    <property type="molecule type" value="Genomic_DNA"/>
</dbReference>
<dbReference type="InterPro" id="IPR036291">
    <property type="entry name" value="NAD(P)-bd_dom_sf"/>
</dbReference>
<dbReference type="RefSeq" id="WP_148950599.1">
    <property type="nucleotide sequence ID" value="NZ_JAWVOZ010000010.1"/>
</dbReference>
<gene>
    <name evidence="2" type="ORF">FZD47_19335</name>
</gene>
<reference evidence="2 3" key="1">
    <citation type="submission" date="2019-08" db="EMBL/GenBank/DDBJ databases">
        <title>Bacillus genomes from the desert of Cuatro Cienegas, Coahuila.</title>
        <authorList>
            <person name="Olmedo-Alvarez G."/>
        </authorList>
    </citation>
    <scope>NUCLEOTIDE SEQUENCE [LARGE SCALE GENOMIC DNA]</scope>
    <source>
        <strain evidence="2 3">CH37_1T</strain>
    </source>
</reference>
<dbReference type="Pfam" id="PF04321">
    <property type="entry name" value="RmlD_sub_bind"/>
    <property type="match status" value="1"/>
</dbReference>
<name>A0A5D4SFE8_9BACI</name>
<dbReference type="Gene3D" id="3.40.50.720">
    <property type="entry name" value="NAD(P)-binding Rossmann-like Domain"/>
    <property type="match status" value="1"/>
</dbReference>
<dbReference type="PANTHER" id="PTHR43242">
    <property type="entry name" value="NAD(P)-BINDING ROSSMANN-FOLD SUPERFAMILY PROTEIN"/>
    <property type="match status" value="1"/>
</dbReference>
<dbReference type="SUPFAM" id="SSF51735">
    <property type="entry name" value="NAD(P)-binding Rossmann-fold domains"/>
    <property type="match status" value="1"/>
</dbReference>
<dbReference type="Gene3D" id="3.90.25.10">
    <property type="entry name" value="UDP-galactose 4-epimerase, domain 1"/>
    <property type="match status" value="1"/>
</dbReference>
<comment type="caution">
    <text evidence="2">The sequence shown here is derived from an EMBL/GenBank/DDBJ whole genome shotgun (WGS) entry which is preliminary data.</text>
</comment>
<proteinExistence type="predicted"/>
<dbReference type="Proteomes" id="UP000323732">
    <property type="component" value="Unassembled WGS sequence"/>
</dbReference>
<dbReference type="PANTHER" id="PTHR43242:SF1">
    <property type="entry name" value="NAD(P)-BINDING ROSSMANN-FOLD SUPERFAMILY PROTEIN"/>
    <property type="match status" value="1"/>
</dbReference>
<dbReference type="AlphaFoldDB" id="A0A5D4SFE8"/>
<evidence type="ECO:0000259" key="1">
    <source>
        <dbReference type="Pfam" id="PF04321"/>
    </source>
</evidence>
<evidence type="ECO:0000313" key="2">
    <source>
        <dbReference type="EMBL" id="TYS62225.1"/>
    </source>
</evidence>
<dbReference type="InterPro" id="IPR029903">
    <property type="entry name" value="RmlD-like-bd"/>
</dbReference>